<dbReference type="RefSeq" id="WP_311890556.1">
    <property type="nucleotide sequence ID" value="NZ_JAUOES010000011.1"/>
</dbReference>
<organism evidence="1 2">
    <name type="scientific">Shewanella scandinavica</name>
    <dbReference type="NCBI Taxonomy" id="3063538"/>
    <lineage>
        <taxon>Bacteria</taxon>
        <taxon>Pseudomonadati</taxon>
        <taxon>Pseudomonadota</taxon>
        <taxon>Gammaproteobacteria</taxon>
        <taxon>Alteromonadales</taxon>
        <taxon>Shewanellaceae</taxon>
        <taxon>Shewanella</taxon>
    </lineage>
</organism>
<proteinExistence type="predicted"/>
<dbReference type="Gene3D" id="3.80.10.10">
    <property type="entry name" value="Ribonuclease Inhibitor"/>
    <property type="match status" value="1"/>
</dbReference>
<dbReference type="EMBL" id="JAUOES010000011">
    <property type="protein sequence ID" value="MDT3280972.1"/>
    <property type="molecule type" value="Genomic_DNA"/>
</dbReference>
<protein>
    <recommendedName>
        <fullName evidence="3">Leucine-rich repeat domain-containing protein</fullName>
    </recommendedName>
</protein>
<dbReference type="SUPFAM" id="SSF52058">
    <property type="entry name" value="L domain-like"/>
    <property type="match status" value="1"/>
</dbReference>
<dbReference type="InterPro" id="IPR032675">
    <property type="entry name" value="LRR_dom_sf"/>
</dbReference>
<keyword evidence="2" id="KW-1185">Reference proteome</keyword>
<comment type="caution">
    <text evidence="1">The sequence shown here is derived from an EMBL/GenBank/DDBJ whole genome shotgun (WGS) entry which is preliminary data.</text>
</comment>
<accession>A0ABU3G016</accession>
<reference evidence="1 2" key="1">
    <citation type="submission" date="2023-07" db="EMBL/GenBank/DDBJ databases">
        <title>Novel Shewanella species isolated from Baltic Sea sediments.</title>
        <authorList>
            <person name="Martin-Rodriguez A.J."/>
        </authorList>
    </citation>
    <scope>NUCLEOTIDE SEQUENCE [LARGE SCALE GENOMIC DNA]</scope>
    <source>
        <strain evidence="1 2">SP2S1-2</strain>
    </source>
</reference>
<sequence length="230" mass="25980">MDISSFKKYIKLAPENVSEWQRWENSLPTFDSILPILDYVYNAEWQRDDWKAIMAFIRKGYVEQNESSELVDGIKHVNIFNSKVINLKIDVAISLNCSVVRSLESINLCSDSVESLSVSHASKLSEITGNTQNLSYLSLNKCQKLDFGSIISTLDSVKILDLSGNPQLSSIDELRGNKNIFALYLVETNVIKTKETVEILASIPNLKKIWIKANKKELELLREALPGIVN</sequence>
<dbReference type="Proteomes" id="UP001249505">
    <property type="component" value="Unassembled WGS sequence"/>
</dbReference>
<gene>
    <name evidence="1" type="ORF">Q4Q50_11805</name>
</gene>
<evidence type="ECO:0008006" key="3">
    <source>
        <dbReference type="Google" id="ProtNLM"/>
    </source>
</evidence>
<name>A0ABU3G016_9GAMM</name>
<evidence type="ECO:0000313" key="2">
    <source>
        <dbReference type="Proteomes" id="UP001249505"/>
    </source>
</evidence>
<evidence type="ECO:0000313" key="1">
    <source>
        <dbReference type="EMBL" id="MDT3280972.1"/>
    </source>
</evidence>